<gene>
    <name evidence="4" type="ORF">PWYN_04610</name>
</gene>
<reference evidence="4 5" key="1">
    <citation type="submission" date="2014-08" db="EMBL/GenBank/DDBJ databases">
        <authorList>
            <person name="den Bakker H.C."/>
        </authorList>
    </citation>
    <scope>NUCLEOTIDE SEQUENCE [LARGE SCALE GENOMIC DNA]</scope>
    <source>
        <strain evidence="4 5">DSM 18334</strain>
    </source>
</reference>
<keyword evidence="2" id="KW-0808">Transferase</keyword>
<dbReference type="PANTHER" id="PTHR37469:SF2">
    <property type="entry name" value="CELLOBIONIC ACID PHOSPHORYLASE"/>
    <property type="match status" value="1"/>
</dbReference>
<evidence type="ECO:0000256" key="2">
    <source>
        <dbReference type="ARBA" id="ARBA00022679"/>
    </source>
</evidence>
<dbReference type="InterPro" id="IPR008928">
    <property type="entry name" value="6-hairpin_glycosidase_sf"/>
</dbReference>
<evidence type="ECO:0000256" key="1">
    <source>
        <dbReference type="ARBA" id="ARBA00022676"/>
    </source>
</evidence>
<dbReference type="RefSeq" id="WP_036648948.1">
    <property type="nucleotide sequence ID" value="NZ_JQCR01000002.1"/>
</dbReference>
<evidence type="ECO:0000259" key="3">
    <source>
        <dbReference type="Pfam" id="PF17167"/>
    </source>
</evidence>
<evidence type="ECO:0000313" key="5">
    <source>
        <dbReference type="Proteomes" id="UP000029734"/>
    </source>
</evidence>
<dbReference type="STRING" id="268407.PWYN_04610"/>
<proteinExistence type="predicted"/>
<keyword evidence="1" id="KW-0328">Glycosyltransferase</keyword>
<sequence>MSRVGYWDWDHNQFPVYQYTGGYPFYAKDKAGVDAGLPDDPTFLLGNYRATLFAHASGAYELVTGERGWARLNHAGHNKGWNQSSVRISEGENKMSARETSCYCLVGGDDLAQIIKKQSFGVGYACYQYTLAEHLDVTKLISAKPSMELHTGNPSFLIQVTLQNNGASPLTVQYSEEILSHYMMMNDQDAVIPERRVQYRNRVHVDQEQQIVKADISCEPLKLLFFPERTGESYTHDIAPPVLFIKAISSSEVVSGTAARKTDLGDLLCADFETTLNPGEQRTIQFIVGWNFDRAEESIQEQIEDMLTDSKSQFQGELTGAYAHLWRQALPCLEDESDPVLRCEMLWNAYTLEAMATYSQYFRETYIPQGTVYAYHLGENASNRDHLQHALPLMYTNPKLAKSSIRYAMMHSSTDGEIKRQNIGFGYSDPGVYMESDEQIYMFMAVAEYLRITGEYAFLDERVYYYPVENGRSETVINLLVKHFIYLRDVVGRGRHGLIKMLNSDWSDSFFHPYSPNIYSGFAQSHLNTAMALSVLPAFIRELKEYAALAGPTSILEDLIEQAGEYYDEIYAAYMADMEGRTFSPRCYLCEDDEPMLKFGMDTLCIEPQPFLLQVESFPLERKKQLYHEIKTRVLDMEKHGARTREVPLWGSGNAEDGGIWFSHQGPLIIGIASFDKAEAVKLLKKLSFHRFAENYPDYWLGHWTFADVLESSLFNREGLYKGWLKDPFQAFCAHAHAWLLYCYYKVCREADETRH</sequence>
<dbReference type="GO" id="GO:0005975">
    <property type="term" value="P:carbohydrate metabolic process"/>
    <property type="evidence" value="ECO:0007669"/>
    <property type="project" value="InterPro"/>
</dbReference>
<organism evidence="4 5">
    <name type="scientific">Paenibacillus wynnii</name>
    <dbReference type="NCBI Taxonomy" id="268407"/>
    <lineage>
        <taxon>Bacteria</taxon>
        <taxon>Bacillati</taxon>
        <taxon>Bacillota</taxon>
        <taxon>Bacilli</taxon>
        <taxon>Bacillales</taxon>
        <taxon>Paenibacillaceae</taxon>
        <taxon>Paenibacillus</taxon>
    </lineage>
</organism>
<dbReference type="Gene3D" id="1.50.10.10">
    <property type="match status" value="1"/>
</dbReference>
<name>A0A098M828_9BACL</name>
<dbReference type="AlphaFoldDB" id="A0A098M828"/>
<dbReference type="SUPFAM" id="SSF48208">
    <property type="entry name" value="Six-hairpin glycosidases"/>
    <property type="match status" value="1"/>
</dbReference>
<evidence type="ECO:0000313" key="4">
    <source>
        <dbReference type="EMBL" id="KGE18729.1"/>
    </source>
</evidence>
<dbReference type="OrthoDB" id="9769991at2"/>
<dbReference type="InterPro" id="IPR012341">
    <property type="entry name" value="6hp_glycosidase-like_sf"/>
</dbReference>
<reference evidence="4 5" key="2">
    <citation type="submission" date="2014-10" db="EMBL/GenBank/DDBJ databases">
        <title>Comparative genomics of the Paenibacillus odorifer group.</title>
        <authorList>
            <person name="Tsai Y.-C."/>
            <person name="Martin N."/>
            <person name="Korlach J."/>
            <person name="Wiedmann M."/>
        </authorList>
    </citation>
    <scope>NUCLEOTIDE SEQUENCE [LARGE SCALE GENOMIC DNA]</scope>
    <source>
        <strain evidence="4 5">DSM 18334</strain>
    </source>
</reference>
<dbReference type="EMBL" id="JQCR01000002">
    <property type="protein sequence ID" value="KGE18729.1"/>
    <property type="molecule type" value="Genomic_DNA"/>
</dbReference>
<comment type="caution">
    <text evidence="4">The sequence shown here is derived from an EMBL/GenBank/DDBJ whole genome shotgun (WGS) entry which is preliminary data.</text>
</comment>
<dbReference type="Proteomes" id="UP000029734">
    <property type="component" value="Unassembled WGS sequence"/>
</dbReference>
<dbReference type="PANTHER" id="PTHR37469">
    <property type="entry name" value="CELLOBIONIC ACID PHOSPHORYLASE-RELATED"/>
    <property type="match status" value="1"/>
</dbReference>
<dbReference type="GO" id="GO:0016757">
    <property type="term" value="F:glycosyltransferase activity"/>
    <property type="evidence" value="ECO:0007669"/>
    <property type="project" value="UniProtKB-KW"/>
</dbReference>
<protein>
    <recommendedName>
        <fullName evidence="3">Glycosyl hydrolase 94 catalytic domain-containing protein</fullName>
    </recommendedName>
</protein>
<feature type="domain" description="Glycosyl hydrolase 94 catalytic" evidence="3">
    <location>
        <begin position="381"/>
        <end position="538"/>
    </location>
</feature>
<keyword evidence="5" id="KW-1185">Reference proteome</keyword>
<dbReference type="Pfam" id="PF17167">
    <property type="entry name" value="Glyco_hydro_94"/>
    <property type="match status" value="1"/>
</dbReference>
<dbReference type="InterPro" id="IPR033432">
    <property type="entry name" value="GH94_catalytic"/>
</dbReference>
<dbReference type="InterPro" id="IPR052047">
    <property type="entry name" value="GH94_Enzymes"/>
</dbReference>
<dbReference type="eggNOG" id="COG3459">
    <property type="taxonomic scope" value="Bacteria"/>
</dbReference>
<accession>A0A098M828</accession>